<accession>A0A553CNX6</accession>
<organism evidence="6 7">
    <name type="scientific">Flavobacterium franklandianum</name>
    <dbReference type="NCBI Taxonomy" id="2594430"/>
    <lineage>
        <taxon>Bacteria</taxon>
        <taxon>Pseudomonadati</taxon>
        <taxon>Bacteroidota</taxon>
        <taxon>Flavobacteriia</taxon>
        <taxon>Flavobacteriales</taxon>
        <taxon>Flavobacteriaceae</taxon>
        <taxon>Flavobacterium</taxon>
    </lineage>
</organism>
<comment type="subcellular location">
    <subcellularLocation>
        <location evidence="1">Cell envelope</location>
    </subcellularLocation>
</comment>
<reference evidence="6 7" key="1">
    <citation type="submission" date="2019-07" db="EMBL/GenBank/DDBJ databases">
        <title>Novel species of Flavobacterium.</title>
        <authorList>
            <person name="Liu Q."/>
            <person name="Xin Y.-H."/>
        </authorList>
    </citation>
    <scope>NUCLEOTIDE SEQUENCE [LARGE SCALE GENOMIC DNA]</scope>
    <source>
        <strain evidence="6 7">LB3P56</strain>
    </source>
</reference>
<keyword evidence="4" id="KW-0676">Redox-active center</keyword>
<evidence type="ECO:0000313" key="7">
    <source>
        <dbReference type="Proteomes" id="UP000318585"/>
    </source>
</evidence>
<dbReference type="OrthoDB" id="743079at2"/>
<evidence type="ECO:0000256" key="4">
    <source>
        <dbReference type="ARBA" id="ARBA00023284"/>
    </source>
</evidence>
<sequence>MNLYFYNYTTQTIQLIQTYMTYMVKKIFYTSNRKFTQNIIFDKNIPMKRYSLLLLIVMLSSFTTPKATITLSGKITNVENGTIWIKGESFEKEINLKPDGTFLEKLPIDYEGIYSIETSKNRMPIYFSKDSKMSLSADDSNFNSTLKHTGKGSIENQYIAKKTIITTQISNEELYKLNEIDFLKKVKEIKNSISVLYNKTKFSDSYFKEKEVENIHYFEQIKLIHYINTHGYYAGLNGFVVSGNFPKIDNKMDLDNESDFLFSFEYQDIVMRKFFENIKGDEGSFFVSAKNAIPEIKALKSKSIKNRLILNSVNDINIDNANYKNTYNELISITNDPKTKEVLTTNYYNTLALEPGKPSPTFNYENQKGETTSLESLKGKYVYIDVWATWCGPCREEIPSLEKVEEQFQSKNIVFVSISIDNSKDREKWSKLINDKNMSGIQLLADNEWDSKFIREYNIGGIPKFILIDSNGNIVNANAPRPSDPKLVELLSSLQL</sequence>
<dbReference type="InterPro" id="IPR036249">
    <property type="entry name" value="Thioredoxin-like_sf"/>
</dbReference>
<dbReference type="Proteomes" id="UP000318585">
    <property type="component" value="Unassembled WGS sequence"/>
</dbReference>
<dbReference type="InterPro" id="IPR050553">
    <property type="entry name" value="Thioredoxin_ResA/DsbE_sf"/>
</dbReference>
<dbReference type="PANTHER" id="PTHR42852">
    <property type="entry name" value="THIOL:DISULFIDE INTERCHANGE PROTEIN DSBE"/>
    <property type="match status" value="1"/>
</dbReference>
<gene>
    <name evidence="6" type="ORF">FNW17_06005</name>
</gene>
<feature type="domain" description="Thioredoxin" evidence="5">
    <location>
        <begin position="353"/>
        <end position="496"/>
    </location>
</feature>
<dbReference type="InterPro" id="IPR000866">
    <property type="entry name" value="AhpC/TSA"/>
</dbReference>
<dbReference type="AlphaFoldDB" id="A0A553CNX6"/>
<proteinExistence type="predicted"/>
<evidence type="ECO:0000256" key="2">
    <source>
        <dbReference type="ARBA" id="ARBA00022748"/>
    </source>
</evidence>
<evidence type="ECO:0000259" key="5">
    <source>
        <dbReference type="PROSITE" id="PS51352"/>
    </source>
</evidence>
<dbReference type="Gene3D" id="3.40.30.10">
    <property type="entry name" value="Glutaredoxin"/>
    <property type="match status" value="1"/>
</dbReference>
<name>A0A553CNX6_9FLAO</name>
<dbReference type="Pfam" id="PF00578">
    <property type="entry name" value="AhpC-TSA"/>
    <property type="match status" value="1"/>
</dbReference>
<dbReference type="PANTHER" id="PTHR42852:SF6">
    <property type="entry name" value="THIOL:DISULFIDE INTERCHANGE PROTEIN DSBE"/>
    <property type="match status" value="1"/>
</dbReference>
<evidence type="ECO:0000256" key="3">
    <source>
        <dbReference type="ARBA" id="ARBA00023157"/>
    </source>
</evidence>
<dbReference type="SUPFAM" id="SSF52833">
    <property type="entry name" value="Thioredoxin-like"/>
    <property type="match status" value="1"/>
</dbReference>
<dbReference type="CDD" id="cd02966">
    <property type="entry name" value="TlpA_like_family"/>
    <property type="match status" value="1"/>
</dbReference>
<evidence type="ECO:0000313" key="6">
    <source>
        <dbReference type="EMBL" id="TRX22222.1"/>
    </source>
</evidence>
<dbReference type="GO" id="GO:0030313">
    <property type="term" value="C:cell envelope"/>
    <property type="evidence" value="ECO:0007669"/>
    <property type="project" value="UniProtKB-SubCell"/>
</dbReference>
<dbReference type="GO" id="GO:0016209">
    <property type="term" value="F:antioxidant activity"/>
    <property type="evidence" value="ECO:0007669"/>
    <property type="project" value="InterPro"/>
</dbReference>
<comment type="caution">
    <text evidence="6">The sequence shown here is derived from an EMBL/GenBank/DDBJ whole genome shotgun (WGS) entry which is preliminary data.</text>
</comment>
<dbReference type="InterPro" id="IPR013766">
    <property type="entry name" value="Thioredoxin_domain"/>
</dbReference>
<keyword evidence="7" id="KW-1185">Reference proteome</keyword>
<protein>
    <submittedName>
        <fullName evidence="6">TlpA family protein disulfide reductase</fullName>
    </submittedName>
</protein>
<keyword evidence="2" id="KW-0201">Cytochrome c-type biogenesis</keyword>
<dbReference type="EMBL" id="VJZR01000003">
    <property type="protein sequence ID" value="TRX22222.1"/>
    <property type="molecule type" value="Genomic_DNA"/>
</dbReference>
<dbReference type="GO" id="GO:0016491">
    <property type="term" value="F:oxidoreductase activity"/>
    <property type="evidence" value="ECO:0007669"/>
    <property type="project" value="InterPro"/>
</dbReference>
<keyword evidence="3" id="KW-1015">Disulfide bond</keyword>
<dbReference type="PROSITE" id="PS51352">
    <property type="entry name" value="THIOREDOXIN_2"/>
    <property type="match status" value="1"/>
</dbReference>
<dbReference type="GO" id="GO:0017004">
    <property type="term" value="P:cytochrome complex assembly"/>
    <property type="evidence" value="ECO:0007669"/>
    <property type="project" value="UniProtKB-KW"/>
</dbReference>
<evidence type="ECO:0000256" key="1">
    <source>
        <dbReference type="ARBA" id="ARBA00004196"/>
    </source>
</evidence>